<dbReference type="InterPro" id="IPR008545">
    <property type="entry name" value="Web"/>
</dbReference>
<evidence type="ECO:0000256" key="4">
    <source>
        <dbReference type="SAM" id="MobiDB-lite"/>
    </source>
</evidence>
<dbReference type="EMBL" id="JBJXBP010000005">
    <property type="protein sequence ID" value="KAL3830250.1"/>
    <property type="molecule type" value="Genomic_DNA"/>
</dbReference>
<dbReference type="Pfam" id="PF05701">
    <property type="entry name" value="WEMBL"/>
    <property type="match status" value="2"/>
</dbReference>
<gene>
    <name evidence="5" type="ORF">ACJIZ3_019052</name>
</gene>
<sequence>MATERSEILDPNPVNSGQGSESVYVRGEIDTSAPFESVKEAANRFGGMGFWKPKPSLNSSEDNEEMVDIVKVEGQAAQLEKDLVTKEKEIFHVLRELETTKNIVEELKLKLGKFEASEMNEALKANSHCLSEEPKEENKSKTNVIGDLDKTSTRAPDFILLELKMAKLNLTRTTNDFTDIRATVDLYNKRIETERMSLEKTRQRLSSSTSKISCLDEELDQTRQKLELVKGTEGQELLQKLSSETVQFMKVREAARYEVVSAMSEIEQTKTKIRTAEIRLVAATKIKEAAKASELLALAEIKALCNSEKTITITFEEYSALISKAREAEQTSKGRVLNAMFQVDESNVTKNEILKRVEEATEEVKITKKALEEALSRDEAANKGKLEVEEALREWRSEHGQKRRSIHNDIKFKNSHSTLHRKDEVKQVLKPCLSIGQILSRKLLSTEECDAETGNEKRVSERRVSLRQMLGKFYDDLLPVEKSGKENNEIPVKRKKFGFARISLLVTKEMRRKKMKKKQSESSISRGD</sequence>
<organism evidence="5 6">
    <name type="scientific">Penstemon smallii</name>
    <dbReference type="NCBI Taxonomy" id="265156"/>
    <lineage>
        <taxon>Eukaryota</taxon>
        <taxon>Viridiplantae</taxon>
        <taxon>Streptophyta</taxon>
        <taxon>Embryophyta</taxon>
        <taxon>Tracheophyta</taxon>
        <taxon>Spermatophyta</taxon>
        <taxon>Magnoliopsida</taxon>
        <taxon>eudicotyledons</taxon>
        <taxon>Gunneridae</taxon>
        <taxon>Pentapetalae</taxon>
        <taxon>asterids</taxon>
        <taxon>lamiids</taxon>
        <taxon>Lamiales</taxon>
        <taxon>Plantaginaceae</taxon>
        <taxon>Cheloneae</taxon>
        <taxon>Penstemon</taxon>
    </lineage>
</organism>
<reference evidence="5 6" key="1">
    <citation type="submission" date="2024-12" db="EMBL/GenBank/DDBJ databases">
        <title>The unique morphological basis and parallel evolutionary history of personate flowers in Penstemon.</title>
        <authorList>
            <person name="Depatie T.H."/>
            <person name="Wessinger C.A."/>
        </authorList>
    </citation>
    <scope>NUCLEOTIDE SEQUENCE [LARGE SCALE GENOMIC DNA]</scope>
    <source>
        <strain evidence="5">WTNN_2</strain>
        <tissue evidence="5">Leaf</tissue>
    </source>
</reference>
<keyword evidence="6" id="KW-1185">Reference proteome</keyword>
<dbReference type="PANTHER" id="PTHR32054:SF4">
    <property type="entry name" value="OS07G0677900 PROTEIN"/>
    <property type="match status" value="1"/>
</dbReference>
<feature type="region of interest" description="Disordered" evidence="4">
    <location>
        <begin position="1"/>
        <end position="22"/>
    </location>
</feature>
<evidence type="ECO:0000313" key="6">
    <source>
        <dbReference type="Proteomes" id="UP001634393"/>
    </source>
</evidence>
<dbReference type="AlphaFoldDB" id="A0ABD3T0L8"/>
<keyword evidence="2 3" id="KW-0175">Coiled coil</keyword>
<evidence type="ECO:0008006" key="7">
    <source>
        <dbReference type="Google" id="ProtNLM"/>
    </source>
</evidence>
<proteinExistence type="inferred from homology"/>
<evidence type="ECO:0000256" key="2">
    <source>
        <dbReference type="ARBA" id="ARBA00023054"/>
    </source>
</evidence>
<accession>A0ABD3T0L8</accession>
<evidence type="ECO:0000313" key="5">
    <source>
        <dbReference type="EMBL" id="KAL3830250.1"/>
    </source>
</evidence>
<dbReference type="PANTHER" id="PTHR32054">
    <property type="entry name" value="HEAVY CHAIN, PUTATIVE, EXPRESSED-RELATED-RELATED"/>
    <property type="match status" value="1"/>
</dbReference>
<dbReference type="Proteomes" id="UP001634393">
    <property type="component" value="Unassembled WGS sequence"/>
</dbReference>
<evidence type="ECO:0000256" key="1">
    <source>
        <dbReference type="ARBA" id="ARBA00005485"/>
    </source>
</evidence>
<protein>
    <recommendedName>
        <fullName evidence="7">WEB family protein</fullName>
    </recommendedName>
</protein>
<comment type="similarity">
    <text evidence="1">Belongs to the WEB family.</text>
</comment>
<evidence type="ECO:0000256" key="3">
    <source>
        <dbReference type="SAM" id="Coils"/>
    </source>
</evidence>
<comment type="caution">
    <text evidence="5">The sequence shown here is derived from an EMBL/GenBank/DDBJ whole genome shotgun (WGS) entry which is preliminary data.</text>
</comment>
<name>A0ABD3T0L8_9LAMI</name>
<feature type="coiled-coil region" evidence="3">
    <location>
        <begin position="343"/>
        <end position="377"/>
    </location>
</feature>